<dbReference type="EMBL" id="CP159925">
    <property type="protein sequence ID" value="XCO77168.1"/>
    <property type="molecule type" value="Genomic_DNA"/>
</dbReference>
<sequence length="170" mass="19711">MPFNSERTQTAETLLREPERFPSLPKRDRYWRRLLLWQFPAFVPYSSWALFVEREACWVRRLEHDRTRGLALDAADPDLYGAEARIDPAEAAELLADFTALSVPMFLPTQRFGLDGVRYGVAFGDGWCGTEATWWFDPGEAWRPLVEVYERTVERLEAVLPASTLRRSVE</sequence>
<dbReference type="AlphaFoldDB" id="A0AAU8MY38"/>
<evidence type="ECO:0000313" key="1">
    <source>
        <dbReference type="EMBL" id="XCO77168.1"/>
    </source>
</evidence>
<evidence type="ECO:0008006" key="2">
    <source>
        <dbReference type="Google" id="ProtNLM"/>
    </source>
</evidence>
<proteinExistence type="predicted"/>
<organism evidence="1">
    <name type="scientific">Lysobacter firmicutimachus</name>
    <dbReference type="NCBI Taxonomy" id="1792846"/>
    <lineage>
        <taxon>Bacteria</taxon>
        <taxon>Pseudomonadati</taxon>
        <taxon>Pseudomonadota</taxon>
        <taxon>Gammaproteobacteria</taxon>
        <taxon>Lysobacterales</taxon>
        <taxon>Lysobacteraceae</taxon>
        <taxon>Lysobacter</taxon>
    </lineage>
</organism>
<gene>
    <name evidence="1" type="ORF">ABU614_10410</name>
</gene>
<dbReference type="RefSeq" id="WP_363800518.1">
    <property type="nucleotide sequence ID" value="NZ_CP159925.1"/>
</dbReference>
<name>A0AAU8MY38_9GAMM</name>
<protein>
    <recommendedName>
        <fullName evidence="2">SMI1/KNR4 family protein</fullName>
    </recommendedName>
</protein>
<accession>A0AAU8MY38</accession>
<reference evidence="1" key="1">
    <citation type="submission" date="2024-06" db="EMBL/GenBank/DDBJ databases">
        <authorList>
            <person name="Li S."/>
        </authorList>
    </citation>
    <scope>NUCLEOTIDE SEQUENCE</scope>
    <source>
        <strain evidence="1">SR10</strain>
    </source>
</reference>